<reference evidence="1" key="1">
    <citation type="submission" date="2020-05" db="EMBL/GenBank/DDBJ databases">
        <authorList>
            <person name="Chiriac C."/>
            <person name="Salcher M."/>
            <person name="Ghai R."/>
            <person name="Kavagutti S V."/>
        </authorList>
    </citation>
    <scope>NUCLEOTIDE SEQUENCE</scope>
</reference>
<dbReference type="EMBL" id="LR798278">
    <property type="protein sequence ID" value="CAB5219939.1"/>
    <property type="molecule type" value="Genomic_DNA"/>
</dbReference>
<gene>
    <name evidence="1" type="ORF">UFOVP239_13</name>
</gene>
<protein>
    <submittedName>
        <fullName evidence="1">Uncharacterized protein</fullName>
    </submittedName>
</protein>
<organism evidence="1">
    <name type="scientific">uncultured Caudovirales phage</name>
    <dbReference type="NCBI Taxonomy" id="2100421"/>
    <lineage>
        <taxon>Viruses</taxon>
        <taxon>Duplodnaviria</taxon>
        <taxon>Heunggongvirae</taxon>
        <taxon>Uroviricota</taxon>
        <taxon>Caudoviricetes</taxon>
        <taxon>Peduoviridae</taxon>
        <taxon>Maltschvirus</taxon>
        <taxon>Maltschvirus maltsch</taxon>
    </lineage>
</organism>
<proteinExistence type="predicted"/>
<name>A0A6J7WPM4_9CAUD</name>
<sequence length="65" mass="7470">MSDSEPSPMYQEQFYRPEPHVVVMCAKHGEHDHAIVSGIPGHEGMWCQLCWLESLGPSLPYKKTW</sequence>
<evidence type="ECO:0000313" key="1">
    <source>
        <dbReference type="EMBL" id="CAB5219939.1"/>
    </source>
</evidence>
<accession>A0A6J7WPM4</accession>